<dbReference type="Gene3D" id="3.40.30.120">
    <property type="match status" value="1"/>
</dbReference>
<comment type="caution">
    <text evidence="5">The sequence shown here is derived from an EMBL/GenBank/DDBJ whole genome shotgun (WGS) entry which is preliminary data.</text>
</comment>
<evidence type="ECO:0000313" key="5">
    <source>
        <dbReference type="EMBL" id="KOG26236.1"/>
    </source>
</evidence>
<evidence type="ECO:0000256" key="2">
    <source>
        <dbReference type="ARBA" id="ARBA00022630"/>
    </source>
</evidence>
<evidence type="ECO:0000313" key="6">
    <source>
        <dbReference type="Proteomes" id="UP000037023"/>
    </source>
</evidence>
<dbReference type="RefSeq" id="WP_033205631.1">
    <property type="nucleotide sequence ID" value="NZ_LGUP01000143.1"/>
</dbReference>
<name>A0A0L8KK41_STRVR</name>
<dbReference type="InterPro" id="IPR002938">
    <property type="entry name" value="FAD-bd"/>
</dbReference>
<dbReference type="Gene3D" id="3.50.50.60">
    <property type="entry name" value="FAD/NAD(P)-binding domain"/>
    <property type="match status" value="1"/>
</dbReference>
<dbReference type="Pfam" id="PF01494">
    <property type="entry name" value="FAD_binding_3"/>
    <property type="match status" value="1"/>
</dbReference>
<evidence type="ECO:0000256" key="3">
    <source>
        <dbReference type="ARBA" id="ARBA00022827"/>
    </source>
</evidence>
<gene>
    <name evidence="5" type="ORF">ADK34_16720</name>
</gene>
<sequence>MGTIEVPVLIVGGGGCGLSASVFLADQGVDHLLVERHPDTSRIPKAHYLNQRTMEIFRQHGIADDVLAEAAPLEMFGKVRWQTTLAGDGPMDRRLIHEMDAFGGGELREGYEKVGPVLPAKLPQMWLEPILRRHAENRSPGRILFHHELTTFSDEGDHVLAEVRNVETGEITTVKAQYLIGADGGRFVGPEVGIKQEGPPGLVNTTTAYFSADLSEWWEEGTLITHFLSPEDPDLSSNLIEMGPSWGKACEQWGLHFAPGPPGRWDAETVIPRIRELLRLPELEIEVHKVTDWIVHAHLADRYRVGRVLIAGDAAHRQPPAVGLGLNTGIQDAHNLAWKLAAVVNGGSPDSLIDTYEAERRPVGRENVDWAVSAASHHQVVIDAIGVGHNIPAGRRLQRLEAYFDPSANGDTVRARALEIFHTHRGGCQSLDMEVGFGYEEGALVPDGTERPARVPMRNVHVPTSRPGHRVPHAWISRDGELLSTIDLTGTSGYVLITGPEGTAWTEAAERVAEKYSVPVVTARIGEGGDYDDVDGGWEAVRQITGAGALVVRPDGHVAYRATEAAEDPEQVLTEVFAAVLDR</sequence>
<dbReference type="Gene3D" id="3.30.9.10">
    <property type="entry name" value="D-Amino Acid Oxidase, subunit A, domain 2"/>
    <property type="match status" value="1"/>
</dbReference>
<dbReference type="PANTHER" id="PTHR43004">
    <property type="entry name" value="TRK SYSTEM POTASSIUM UPTAKE PROTEIN"/>
    <property type="match status" value="1"/>
</dbReference>
<organism evidence="5 6">
    <name type="scientific">Streptomyces viridochromogenes</name>
    <dbReference type="NCBI Taxonomy" id="1938"/>
    <lineage>
        <taxon>Bacteria</taxon>
        <taxon>Bacillati</taxon>
        <taxon>Actinomycetota</taxon>
        <taxon>Actinomycetes</taxon>
        <taxon>Kitasatosporales</taxon>
        <taxon>Streptomycetaceae</taxon>
        <taxon>Streptomyces</taxon>
    </lineage>
</organism>
<dbReference type="Pfam" id="PF21274">
    <property type="entry name" value="Rng_hyd_C"/>
    <property type="match status" value="1"/>
</dbReference>
<comment type="cofactor">
    <cofactor evidence="1">
        <name>FAD</name>
        <dbReference type="ChEBI" id="CHEBI:57692"/>
    </cofactor>
</comment>
<dbReference type="EMBL" id="LGUP01000143">
    <property type="protein sequence ID" value="KOG26236.1"/>
    <property type="molecule type" value="Genomic_DNA"/>
</dbReference>
<proteinExistence type="predicted"/>
<dbReference type="GO" id="GO:0071949">
    <property type="term" value="F:FAD binding"/>
    <property type="evidence" value="ECO:0007669"/>
    <property type="project" value="InterPro"/>
</dbReference>
<dbReference type="InterPro" id="IPR036188">
    <property type="entry name" value="FAD/NAD-bd_sf"/>
</dbReference>
<dbReference type="GO" id="GO:0016709">
    <property type="term" value="F:oxidoreductase activity, acting on paired donors, with incorporation or reduction of molecular oxygen, NAD(P)H as one donor, and incorporation of one atom of oxygen"/>
    <property type="evidence" value="ECO:0007669"/>
    <property type="project" value="UniProtKB-ARBA"/>
</dbReference>
<dbReference type="PRINTS" id="PR00420">
    <property type="entry name" value="RNGMNOXGNASE"/>
</dbReference>
<dbReference type="Proteomes" id="UP000037023">
    <property type="component" value="Unassembled WGS sequence"/>
</dbReference>
<feature type="domain" description="FAD-binding" evidence="4">
    <location>
        <begin position="5"/>
        <end position="371"/>
    </location>
</feature>
<dbReference type="OrthoDB" id="8670884at2"/>
<dbReference type="PATRIC" id="fig|1938.6.peg.3618"/>
<dbReference type="InterPro" id="IPR050641">
    <property type="entry name" value="RIFMO-like"/>
</dbReference>
<dbReference type="SUPFAM" id="SSF51905">
    <property type="entry name" value="FAD/NAD(P)-binding domain"/>
    <property type="match status" value="1"/>
</dbReference>
<keyword evidence="2" id="KW-0285">Flavoprotein</keyword>
<keyword evidence="3" id="KW-0274">FAD</keyword>
<evidence type="ECO:0000256" key="1">
    <source>
        <dbReference type="ARBA" id="ARBA00001974"/>
    </source>
</evidence>
<dbReference type="PANTHER" id="PTHR43004:SF19">
    <property type="entry name" value="BINDING MONOOXYGENASE, PUTATIVE (JCVI)-RELATED"/>
    <property type="match status" value="1"/>
</dbReference>
<dbReference type="AlphaFoldDB" id="A0A0L8KK41"/>
<protein>
    <submittedName>
        <fullName evidence="5">Aromatic ring hydroxylase</fullName>
    </submittedName>
</protein>
<reference evidence="5 6" key="1">
    <citation type="submission" date="2015-06" db="EMBL/GenBank/DDBJ databases">
        <authorList>
            <person name="Hoefler B.C."/>
            <person name="Straight P.D."/>
        </authorList>
    </citation>
    <scope>NUCLEOTIDE SEQUENCE [LARGE SCALE GENOMIC DNA]</scope>
    <source>
        <strain evidence="5 6">NRRL 3427</strain>
    </source>
</reference>
<accession>A0A0L8KK41</accession>
<evidence type="ECO:0000259" key="4">
    <source>
        <dbReference type="Pfam" id="PF01494"/>
    </source>
</evidence>